<keyword evidence="2" id="KW-1185">Reference proteome</keyword>
<dbReference type="EMBL" id="CP000854">
    <property type="protein sequence ID" value="ACC39880.1"/>
    <property type="molecule type" value="Genomic_DNA"/>
</dbReference>
<protein>
    <submittedName>
        <fullName evidence="1">Uncharacterized protein</fullName>
    </submittedName>
</protein>
<dbReference type="HOGENOM" id="CLU_2451436_0_0_11"/>
<accession>B2HFN5</accession>
<name>B2HFN5_MYCMM</name>
<organism evidence="1 2">
    <name type="scientific">Mycobacterium marinum (strain ATCC BAA-535 / M)</name>
    <dbReference type="NCBI Taxonomy" id="216594"/>
    <lineage>
        <taxon>Bacteria</taxon>
        <taxon>Bacillati</taxon>
        <taxon>Actinomycetota</taxon>
        <taxon>Actinomycetes</taxon>
        <taxon>Mycobacteriales</taxon>
        <taxon>Mycobacteriaceae</taxon>
        <taxon>Mycobacterium</taxon>
        <taxon>Mycobacterium ulcerans group</taxon>
    </lineage>
</organism>
<dbReference type="Proteomes" id="UP000001190">
    <property type="component" value="Chromosome"/>
</dbReference>
<evidence type="ECO:0000313" key="2">
    <source>
        <dbReference type="Proteomes" id="UP000001190"/>
    </source>
</evidence>
<reference evidence="1 2" key="1">
    <citation type="journal article" date="2008" name="Genome Res.">
        <title>Insights from the complete genome sequence of Mycobacterium marinum on the evolution of Mycobacterium tuberculosis.</title>
        <authorList>
            <person name="Stinear T.P."/>
            <person name="Seemann T."/>
            <person name="Harrison P.F."/>
            <person name="Jenkin G.A."/>
            <person name="Davies J.K."/>
            <person name="Johnson P.D."/>
            <person name="Abdellah Z."/>
            <person name="Arrowsmith C."/>
            <person name="Chillingworth T."/>
            <person name="Churcher C."/>
            <person name="Clarke K."/>
            <person name="Cronin A."/>
            <person name="Davis P."/>
            <person name="Goodhead I."/>
            <person name="Holroyd N."/>
            <person name="Jagels K."/>
            <person name="Lord A."/>
            <person name="Moule S."/>
            <person name="Mungall K."/>
            <person name="Norbertczak H."/>
            <person name="Quail M.A."/>
            <person name="Rabbinowitsch E."/>
            <person name="Walker D."/>
            <person name="White B."/>
            <person name="Whitehead S."/>
            <person name="Small P.L."/>
            <person name="Brosch R."/>
            <person name="Ramakrishnan L."/>
            <person name="Fischbach M.A."/>
            <person name="Parkhill J."/>
            <person name="Cole S.T."/>
        </authorList>
    </citation>
    <scope>NUCLEOTIDE SEQUENCE [LARGE SCALE GENOMIC DNA]</scope>
    <source>
        <strain evidence="2">ATCC BAA-535 / M</strain>
    </source>
</reference>
<gene>
    <name evidence="1" type="ordered locus">MMAR_1422</name>
</gene>
<evidence type="ECO:0000313" key="1">
    <source>
        <dbReference type="EMBL" id="ACC39880.1"/>
    </source>
</evidence>
<dbReference type="STRING" id="216594.MMAR_1422"/>
<proteinExistence type="predicted"/>
<dbReference type="AlphaFoldDB" id="B2HFN5"/>
<sequence>MRVPRSAMFGRRWVSDYIAVRVMGVPSRLKAWPCSGVRLQLARVSGVNAAREADLATGEGAQVSRSAVETSRRVVLRIVLGRGFGLDAG</sequence>
<dbReference type="KEGG" id="mmi:MMAR_1422"/>